<sequence length="136" mass="14855">MSEDQYPYSAARTVQSSTETDALLASILAASTLDEISNIEDFVSVENYIRGHGRVNGSGKTTQGLMFWLYPTGMRGPFHESREEEIELHGTLVTIEAGVLLTDAMAKAREGLRLRGIGHLHIAKCISSGLMLVCLE</sequence>
<dbReference type="EMBL" id="JADNYJ010000016">
    <property type="protein sequence ID" value="KAF8907049.1"/>
    <property type="molecule type" value="Genomic_DNA"/>
</dbReference>
<accession>A0A9P5TRD0</accession>
<organism evidence="1 2">
    <name type="scientific">Gymnopilus junonius</name>
    <name type="common">Spectacular rustgill mushroom</name>
    <name type="synonym">Gymnopilus spectabilis subsp. junonius</name>
    <dbReference type="NCBI Taxonomy" id="109634"/>
    <lineage>
        <taxon>Eukaryota</taxon>
        <taxon>Fungi</taxon>
        <taxon>Dikarya</taxon>
        <taxon>Basidiomycota</taxon>
        <taxon>Agaricomycotina</taxon>
        <taxon>Agaricomycetes</taxon>
        <taxon>Agaricomycetidae</taxon>
        <taxon>Agaricales</taxon>
        <taxon>Agaricineae</taxon>
        <taxon>Hymenogastraceae</taxon>
        <taxon>Gymnopilus</taxon>
    </lineage>
</organism>
<evidence type="ECO:0000313" key="1">
    <source>
        <dbReference type="EMBL" id="KAF8907049.1"/>
    </source>
</evidence>
<keyword evidence="2" id="KW-1185">Reference proteome</keyword>
<reference evidence="1" key="1">
    <citation type="submission" date="2020-11" db="EMBL/GenBank/DDBJ databases">
        <authorList>
            <consortium name="DOE Joint Genome Institute"/>
            <person name="Ahrendt S."/>
            <person name="Riley R."/>
            <person name="Andreopoulos W."/>
            <person name="LaButti K."/>
            <person name="Pangilinan J."/>
            <person name="Ruiz-duenas F.J."/>
            <person name="Barrasa J.M."/>
            <person name="Sanchez-Garcia M."/>
            <person name="Camarero S."/>
            <person name="Miyauchi S."/>
            <person name="Serrano A."/>
            <person name="Linde D."/>
            <person name="Babiker R."/>
            <person name="Drula E."/>
            <person name="Ayuso-Fernandez I."/>
            <person name="Pacheco R."/>
            <person name="Padilla G."/>
            <person name="Ferreira P."/>
            <person name="Barriuso J."/>
            <person name="Kellner H."/>
            <person name="Castanera R."/>
            <person name="Alfaro M."/>
            <person name="Ramirez L."/>
            <person name="Pisabarro A.G."/>
            <person name="Kuo A."/>
            <person name="Tritt A."/>
            <person name="Lipzen A."/>
            <person name="He G."/>
            <person name="Yan M."/>
            <person name="Ng V."/>
            <person name="Cullen D."/>
            <person name="Martin F."/>
            <person name="Rosso M.-N."/>
            <person name="Henrissat B."/>
            <person name="Hibbett D."/>
            <person name="Martinez A.T."/>
            <person name="Grigoriev I.V."/>
        </authorList>
    </citation>
    <scope>NUCLEOTIDE SEQUENCE</scope>
    <source>
        <strain evidence="1">AH 44721</strain>
    </source>
</reference>
<evidence type="ECO:0000313" key="2">
    <source>
        <dbReference type="Proteomes" id="UP000724874"/>
    </source>
</evidence>
<gene>
    <name evidence="1" type="ORF">CPB84DRAFT_344836</name>
</gene>
<protein>
    <submittedName>
        <fullName evidence="1">Uncharacterized protein</fullName>
    </submittedName>
</protein>
<name>A0A9P5TRD0_GYMJU</name>
<dbReference type="Proteomes" id="UP000724874">
    <property type="component" value="Unassembled WGS sequence"/>
</dbReference>
<dbReference type="AlphaFoldDB" id="A0A9P5TRD0"/>
<proteinExistence type="predicted"/>
<comment type="caution">
    <text evidence="1">The sequence shown here is derived from an EMBL/GenBank/DDBJ whole genome shotgun (WGS) entry which is preliminary data.</text>
</comment>
<dbReference type="OrthoDB" id="2789562at2759"/>